<dbReference type="InterPro" id="IPR021643">
    <property type="entry name" value="Mediator_Med13_N"/>
</dbReference>
<comment type="subunit">
    <text evidence="10">Component of the SRB8-11 complex, which itself associates with the Mediator complex.</text>
</comment>
<evidence type="ECO:0000259" key="12">
    <source>
        <dbReference type="Pfam" id="PF06333"/>
    </source>
</evidence>
<evidence type="ECO:0000256" key="11">
    <source>
        <dbReference type="SAM" id="MobiDB-lite"/>
    </source>
</evidence>
<feature type="region of interest" description="Disordered" evidence="11">
    <location>
        <begin position="533"/>
        <end position="559"/>
    </location>
</feature>
<dbReference type="GO" id="GO:0016592">
    <property type="term" value="C:mediator complex"/>
    <property type="evidence" value="ECO:0007669"/>
    <property type="project" value="InterPro"/>
</dbReference>
<reference evidence="14 15" key="1">
    <citation type="journal article" date="2012" name="BMC Genomics">
        <title>Comparative genomics of the white-rot fungi, Phanerochaete carnosa and P. chrysosporium, to elucidate the genetic basis of the distinct wood types they colonize.</title>
        <authorList>
            <person name="Suzuki H."/>
            <person name="MacDonald J."/>
            <person name="Syed K."/>
            <person name="Salamov A."/>
            <person name="Hori C."/>
            <person name="Aerts A."/>
            <person name="Henrissat B."/>
            <person name="Wiebenga A."/>
            <person name="vanKuyk P.A."/>
            <person name="Barry K."/>
            <person name="Lindquist E."/>
            <person name="LaButti K."/>
            <person name="Lapidus A."/>
            <person name="Lucas S."/>
            <person name="Coutinho P."/>
            <person name="Gong Y."/>
            <person name="Samejima M."/>
            <person name="Mahadevan R."/>
            <person name="Abou-Zaid M."/>
            <person name="de Vries R.P."/>
            <person name="Igarashi K."/>
            <person name="Yadav J.S."/>
            <person name="Grigoriev I.V."/>
            <person name="Master E.R."/>
        </authorList>
    </citation>
    <scope>NUCLEOTIDE SEQUENCE [LARGE SCALE GENOMIC DNA]</scope>
    <source>
        <strain evidence="14 15">HHB-10118-sp</strain>
    </source>
</reference>
<gene>
    <name evidence="14" type="ORF">PHACADRAFT_181524</name>
</gene>
<evidence type="ECO:0000256" key="10">
    <source>
        <dbReference type="RuleBase" id="RU364134"/>
    </source>
</evidence>
<accession>K5V9L0</accession>
<keyword evidence="15" id="KW-1185">Reference proteome</keyword>
<organism evidence="14 15">
    <name type="scientific">Phanerochaete carnosa (strain HHB-10118-sp)</name>
    <name type="common">White-rot fungus</name>
    <name type="synonym">Peniophora carnosa</name>
    <dbReference type="NCBI Taxonomy" id="650164"/>
    <lineage>
        <taxon>Eukaryota</taxon>
        <taxon>Fungi</taxon>
        <taxon>Dikarya</taxon>
        <taxon>Basidiomycota</taxon>
        <taxon>Agaricomycotina</taxon>
        <taxon>Agaricomycetes</taxon>
        <taxon>Polyporales</taxon>
        <taxon>Phanerochaetaceae</taxon>
        <taxon>Phanerochaete</taxon>
    </lineage>
</organism>
<evidence type="ECO:0000256" key="1">
    <source>
        <dbReference type="ARBA" id="ARBA00004123"/>
    </source>
</evidence>
<feature type="domain" description="Mediator complex subunit Med13 N-terminal" evidence="13">
    <location>
        <begin position="24"/>
        <end position="415"/>
    </location>
</feature>
<dbReference type="PANTHER" id="PTHR48249">
    <property type="entry name" value="MEDIATOR OF RNA POLYMERASE II TRANSCRIPTION SUBUNIT 13"/>
    <property type="match status" value="1"/>
</dbReference>
<evidence type="ECO:0000313" key="15">
    <source>
        <dbReference type="Proteomes" id="UP000008370"/>
    </source>
</evidence>
<keyword evidence="6 10" id="KW-0010">Activator</keyword>
<feature type="compositionally biased region" description="Polar residues" evidence="11">
    <location>
        <begin position="548"/>
        <end position="559"/>
    </location>
</feature>
<evidence type="ECO:0000256" key="5">
    <source>
        <dbReference type="ARBA" id="ARBA00023015"/>
    </source>
</evidence>
<dbReference type="EMBL" id="JH930469">
    <property type="protein sequence ID" value="EKM59526.1"/>
    <property type="molecule type" value="Genomic_DNA"/>
</dbReference>
<dbReference type="OrthoDB" id="103819at2759"/>
<keyword evidence="5 10" id="KW-0805">Transcription regulation</keyword>
<dbReference type="PANTHER" id="PTHR48249:SF3">
    <property type="entry name" value="MEDIATOR OF RNA POLYMERASE II TRANSCRIPTION SUBUNIT 13"/>
    <property type="match status" value="1"/>
</dbReference>
<feature type="domain" description="Mediator complex subunit Med13 C-terminal" evidence="12">
    <location>
        <begin position="1358"/>
        <end position="1542"/>
    </location>
</feature>
<keyword evidence="4 10" id="KW-0678">Repressor</keyword>
<dbReference type="InterPro" id="IPR009401">
    <property type="entry name" value="Med13_C"/>
</dbReference>
<evidence type="ECO:0000256" key="8">
    <source>
        <dbReference type="ARBA" id="ARBA00023242"/>
    </source>
</evidence>
<sequence>MKPALQPPDSTGLSALSQHPQRISLSSPILASAIDLPPNPLISCSVFIATRAPTPTEQLTAIENARRRIVADYTPLPMAQSLLPSVHVTKDRVSLYLFAFGSTMDASAAQMPLSLGTRKTRHLLQLKMLLCESGAVLYRQSFTYISCVRVAERNGPCTMGGPGLLAHAKRCIQKFDTYSFTPDGIYPCSLSCATQRVPCAVCIQQREASSFATPSSQASPTCSLPRKPLRLPLVQFIQAVRDRIIDDIVRSSSETSERWTGRLQGGFLLSPLSPADDGEWGAEWEHYGRSRPFVHCELQISLSQTRLVILPILRTTQYLPLTTSLSLPTGTPIVLLPHGTPAFYLNTYSGALGNLTHQFEDALFGLGVGNWKSAPVNESTNSPCYLIAWVSVQNKQGEEKGLPVIWPTTLSVLPDGTCPQARHKLAYLPDLPAQLLASPPAVPAQAPPITFPLSALNSSVSPLPSASDVSPSPWMTTRERPIATRREFSCPLSNHSPTSDSLRAFRSLTIGERNIHAVARDVSTYVDSIAKERERERERLKREREGSSSRVPTSPQKQEFAQSPIVAAGHEHGLTPAGVQQASLYATEDRVPLKREESPIAFVSWDAITNASTGDTGEPLPPIGVASPAGISAGMLSTDIADKLPGTVGLPSGEVEMVVDDDVAKEFDTFNGLDASWPQSSTDLMNMDMPLDHYNFAMDMSGTNNNESTNINVDDGFGMFTDDDFDFFDRPQPSSSHTSRSALPLSAAANPDAPMSAALRGLQTSGPGPPVTLNGEHPAPWTAHFGLEGLTPRSLPASTPGLLPAPELVPSTPLQTPSVQSGPATPTVMLDHHIHIRRSSTSSQGSINFDPIPFSPAHKAKDGKYTVGKFALPTPPPDDVERIWPHSRRSQEPSLPPMGWRFSYGSATDPRIAVVRRLVGAKRKRLGEDENGRDGRMSPAWMHEHEEWAHSPLSQEGLEGDSRTDSDLDVDEDAAYEDRSALTSSRSFTPPLSHLPLGPSLVATAFHHSYLLPLSTPLRPPGAVTVHGNVDIGAGPMSVPTPVSPAATLGTASERTRSLESTVQFLVKELVENPMWADAWHANLSVHSSFFPSSYIWLGDIRCVMTMLHTVSGMHSPIELGNAYNSDTDLSFRELDPPMFAVGKSDALMQVLPTALRFWEKLGLKPRSGNKDVTAFVFFEARNEAGEVELSDWLESLGQTYMTKNFGSHIAGRAAGCTRDGLVPVQFDSFRKTLVSFMPGLPDFGTSVVIYIVIPTHMITLASASLRQIFSAIRKIKKERAQRDRSLLFHLVPEPFASGSLDNPAMRYLSFETIVEAVYDRIPVLTRGALVAQGDRVQGDRVQGDRMQGDHMQALFQEPSFVLARPLSRRPTFHLEARTSTLDVMERFSILHVGYRVSPCGKWLLVACVDQRGEMHELKAWLVPGDNLEAFVVKSVWAMALNIAGRVNVEWRIAITKHGAMNELELCTWRSQLSTAEHASPPSEVLVLVADHGRPWTFLLPEHAEYQKPPKSPYRVHKQSPGTVLHEISSTSFFVYSGAPSSLLLDAPYPLSPSHPFVPDVEEECAPPCYIVRPLASATVLRVPTGIDHTSVSMLHIHLLHKTHLPQLLSLPTEHAALKDIARNYHDLSVLARHRWKFRANPVLPFHLAALEVISTALACDEYLTD</sequence>
<dbReference type="STRING" id="650164.K5V9L0"/>
<dbReference type="HOGENOM" id="CLU_243920_0_0_1"/>
<dbReference type="InParanoid" id="K5V9L0"/>
<dbReference type="Pfam" id="PF11597">
    <property type="entry name" value="Med13_N"/>
    <property type="match status" value="1"/>
</dbReference>
<evidence type="ECO:0000259" key="13">
    <source>
        <dbReference type="Pfam" id="PF11597"/>
    </source>
</evidence>
<dbReference type="GO" id="GO:0003713">
    <property type="term" value="F:transcription coactivator activity"/>
    <property type="evidence" value="ECO:0007669"/>
    <property type="project" value="TreeGrafter"/>
</dbReference>
<keyword evidence="8 10" id="KW-0539">Nucleus</keyword>
<evidence type="ECO:0000256" key="9">
    <source>
        <dbReference type="ARBA" id="ARBA00032008"/>
    </source>
</evidence>
<evidence type="ECO:0000256" key="3">
    <source>
        <dbReference type="ARBA" id="ARBA00019618"/>
    </source>
</evidence>
<dbReference type="GeneID" id="18910018"/>
<proteinExistence type="inferred from homology"/>
<name>K5V9L0_PHACS</name>
<evidence type="ECO:0000256" key="4">
    <source>
        <dbReference type="ARBA" id="ARBA00022491"/>
    </source>
</evidence>
<evidence type="ECO:0000256" key="2">
    <source>
        <dbReference type="ARBA" id="ARBA00009354"/>
    </source>
</evidence>
<keyword evidence="7 10" id="KW-0804">Transcription</keyword>
<comment type="function">
    <text evidence="10">Component of the SRB8-11 complex. The SRB8-11 complex is a regulatory module of the Mediator complex which is itself involved in regulation of basal and activated RNA polymerase II-dependent transcription. The SRB8-11 complex may be involved in the transcriptional repression of a subset of genes regulated by Mediator. It may inhibit the association of the Mediator complex with RNA polymerase II to form the holoenzyme complex.</text>
</comment>
<dbReference type="Pfam" id="PF06333">
    <property type="entry name" value="Med13_C"/>
    <property type="match status" value="2"/>
</dbReference>
<dbReference type="GO" id="GO:0045944">
    <property type="term" value="P:positive regulation of transcription by RNA polymerase II"/>
    <property type="evidence" value="ECO:0007669"/>
    <property type="project" value="TreeGrafter"/>
</dbReference>
<feature type="compositionally biased region" description="Basic and acidic residues" evidence="11">
    <location>
        <begin position="533"/>
        <end position="547"/>
    </location>
</feature>
<feature type="domain" description="Mediator complex subunit Med13 C-terminal" evidence="12">
    <location>
        <begin position="1571"/>
        <end position="1651"/>
    </location>
</feature>
<feature type="compositionally biased region" description="Polar residues" evidence="11">
    <location>
        <begin position="732"/>
        <end position="741"/>
    </location>
</feature>
<dbReference type="Proteomes" id="UP000008370">
    <property type="component" value="Unassembled WGS sequence"/>
</dbReference>
<dbReference type="InterPro" id="IPR051139">
    <property type="entry name" value="Mediator_complx_sub13"/>
</dbReference>
<evidence type="ECO:0000256" key="7">
    <source>
        <dbReference type="ARBA" id="ARBA00023163"/>
    </source>
</evidence>
<comment type="similarity">
    <text evidence="2 10">Belongs to the Mediator complex subunit 13 family.</text>
</comment>
<comment type="subcellular location">
    <subcellularLocation>
        <location evidence="1 10">Nucleus</location>
    </subcellularLocation>
</comment>
<protein>
    <recommendedName>
        <fullName evidence="3 10">Mediator of RNA polymerase II transcription subunit 13</fullName>
    </recommendedName>
    <alternativeName>
        <fullName evidence="9 10">Mediator complex subunit 13</fullName>
    </alternativeName>
</protein>
<feature type="compositionally biased region" description="Low complexity" evidence="11">
    <location>
        <begin position="746"/>
        <end position="758"/>
    </location>
</feature>
<feature type="region of interest" description="Disordered" evidence="11">
    <location>
        <begin position="725"/>
        <end position="823"/>
    </location>
</feature>
<feature type="compositionally biased region" description="Polar residues" evidence="11">
    <location>
        <begin position="812"/>
        <end position="823"/>
    </location>
</feature>
<dbReference type="KEGG" id="pco:PHACADRAFT_181524"/>
<evidence type="ECO:0000256" key="6">
    <source>
        <dbReference type="ARBA" id="ARBA00023159"/>
    </source>
</evidence>
<dbReference type="RefSeq" id="XP_007392085.1">
    <property type="nucleotide sequence ID" value="XM_007392023.1"/>
</dbReference>
<evidence type="ECO:0000313" key="14">
    <source>
        <dbReference type="EMBL" id="EKM59526.1"/>
    </source>
</evidence>